<dbReference type="STRING" id="317025.Tcr_1737"/>
<dbReference type="PANTHER" id="PTHR48090">
    <property type="entry name" value="UNDECAPRENYL-PHOSPHATE 4-DEOXY-4-FORMAMIDO-L-ARABINOSE TRANSFERASE-RELATED"/>
    <property type="match status" value="1"/>
</dbReference>
<feature type="transmembrane region" description="Helical" evidence="1">
    <location>
        <begin position="234"/>
        <end position="256"/>
    </location>
</feature>
<dbReference type="HOGENOM" id="CLU_033536_7_3_6"/>
<reference evidence="3" key="1">
    <citation type="submission" date="2006-07" db="EMBL/GenBank/DDBJ databases">
        <title>Complete sequence of Thiomicrospira crunogena XCL-2.</title>
        <authorList>
            <consortium name="US DOE Joint Genome Institute"/>
            <person name="Copeland A."/>
            <person name="Lucas S."/>
            <person name="Lapidus A."/>
            <person name="Barry K."/>
            <person name="Detter J.C."/>
            <person name="Glavina del Rio T."/>
            <person name="Hammon N."/>
            <person name="Israni S."/>
            <person name="Dalin E."/>
            <person name="Tice H."/>
            <person name="Pitluck S."/>
            <person name="Chain P."/>
            <person name="Malfatti S."/>
            <person name="Shin M."/>
            <person name="Vergez L."/>
            <person name="Schmutz J."/>
            <person name="Larimer F."/>
            <person name="Land M."/>
            <person name="Hauser L."/>
            <person name="Kyrpides N."/>
            <person name="Lykidis A."/>
            <person name="Scott K.M."/>
            <person name="Sievert S."/>
            <person name="Kerfeld C."/>
            <person name="Freyermuth S."/>
            <person name="Dobrinski K."/>
            <person name="Boller A."/>
            <person name="Fitzpatrick K."/>
            <person name="Thoma P."/>
            <person name="Moore J."/>
            <person name="Richardson P."/>
        </authorList>
    </citation>
    <scope>NUCLEOTIDE SEQUENCE</scope>
    <source>
        <strain evidence="3">XCL-2</strain>
    </source>
</reference>
<evidence type="ECO:0000256" key="1">
    <source>
        <dbReference type="SAM" id="Phobius"/>
    </source>
</evidence>
<evidence type="ECO:0000259" key="2">
    <source>
        <dbReference type="Pfam" id="PF00535"/>
    </source>
</evidence>
<dbReference type="SUPFAM" id="SSF53448">
    <property type="entry name" value="Nucleotide-diphospho-sugar transferases"/>
    <property type="match status" value="1"/>
</dbReference>
<dbReference type="eggNOG" id="COG1215">
    <property type="taxonomic scope" value="Bacteria"/>
</dbReference>
<dbReference type="Gene3D" id="3.90.550.10">
    <property type="entry name" value="Spore Coat Polysaccharide Biosynthesis Protein SpsA, Chain A"/>
    <property type="match status" value="1"/>
</dbReference>
<dbReference type="InterPro" id="IPR050256">
    <property type="entry name" value="Glycosyltransferase_2"/>
</dbReference>
<dbReference type="EMBL" id="CP000109">
    <property type="protein sequence ID" value="ABB42329.1"/>
    <property type="molecule type" value="Genomic_DNA"/>
</dbReference>
<dbReference type="PANTHER" id="PTHR48090:SF7">
    <property type="entry name" value="RFBJ PROTEIN"/>
    <property type="match status" value="1"/>
</dbReference>
<evidence type="ECO:0000313" key="3">
    <source>
        <dbReference type="EMBL" id="ABB42329.1"/>
    </source>
</evidence>
<dbReference type="CAZy" id="GT2">
    <property type="family name" value="Glycosyltransferase Family 2"/>
</dbReference>
<keyword evidence="1" id="KW-1133">Transmembrane helix</keyword>
<name>Q31EU4_HYDCU</name>
<dbReference type="GO" id="GO:0016740">
    <property type="term" value="F:transferase activity"/>
    <property type="evidence" value="ECO:0007669"/>
    <property type="project" value="UniProtKB-KW"/>
</dbReference>
<accession>Q31EU4</accession>
<dbReference type="InterPro" id="IPR029044">
    <property type="entry name" value="Nucleotide-diphossugar_trans"/>
</dbReference>
<keyword evidence="3" id="KW-0808">Transferase</keyword>
<keyword evidence="1" id="KW-0472">Membrane</keyword>
<dbReference type="OrthoDB" id="276604at2"/>
<sequence length="312" mass="34743">MVDSNHFKSLSIAVVIPCLNEAQTIGKVVSDVRSVLPDAQIYVYDNGSSDATVDVAKAAGALVRMEPQKGKGRALRTAFREIEAQLFVTIDGDDTYAVDQLPTMIQMLHEQRLDMIVGNRLKQKVSHARLGHYWGNQLFSKIISHLFTVEVKDPFSGLRVMTARFVKSFPSVSKGFEVETELTVHAYDLDAGFKEVVVDYRLRPEHSHSKLNTIMDGAKILFKVLGLYQLKKPLPFYGVIAAVLIMLSSGLFAVPFLEYLSTGRVAHFPTLIVSMAGFLLAFLSLSIGVMSENNNSNTREIKRFLFRSSTHV</sequence>
<dbReference type="AlphaFoldDB" id="Q31EU4"/>
<dbReference type="CDD" id="cd04179">
    <property type="entry name" value="DPM_DPG-synthase_like"/>
    <property type="match status" value="1"/>
</dbReference>
<keyword evidence="1" id="KW-0812">Transmembrane</keyword>
<feature type="transmembrane region" description="Helical" evidence="1">
    <location>
        <begin position="268"/>
        <end position="289"/>
    </location>
</feature>
<dbReference type="InterPro" id="IPR001173">
    <property type="entry name" value="Glyco_trans_2-like"/>
</dbReference>
<proteinExistence type="predicted"/>
<dbReference type="Pfam" id="PF00535">
    <property type="entry name" value="Glycos_transf_2"/>
    <property type="match status" value="1"/>
</dbReference>
<protein>
    <submittedName>
        <fullName evidence="3">Glycosyl transferase, family 2</fullName>
    </submittedName>
</protein>
<feature type="domain" description="Glycosyltransferase 2-like" evidence="2">
    <location>
        <begin position="14"/>
        <end position="159"/>
    </location>
</feature>
<gene>
    <name evidence="3" type="ordered locus">Tcr_1737</name>
</gene>
<organism evidence="3">
    <name type="scientific">Hydrogenovibrio crunogenus (strain DSM 25203 / XCL-2)</name>
    <name type="common">Thiomicrospira crunogena</name>
    <dbReference type="NCBI Taxonomy" id="317025"/>
    <lineage>
        <taxon>Bacteria</taxon>
        <taxon>Pseudomonadati</taxon>
        <taxon>Pseudomonadota</taxon>
        <taxon>Gammaproteobacteria</taxon>
        <taxon>Thiotrichales</taxon>
        <taxon>Piscirickettsiaceae</taxon>
        <taxon>Hydrogenovibrio</taxon>
    </lineage>
</organism>
<dbReference type="KEGG" id="tcx:Tcr_1737"/>